<dbReference type="AlphaFoldDB" id="A0A829YFK4"/>
<feature type="region of interest" description="Disordered" evidence="3">
    <location>
        <begin position="24"/>
        <end position="52"/>
    </location>
</feature>
<dbReference type="Gene3D" id="2.130.10.80">
    <property type="entry name" value="Galactose oxidase/kelch, beta-propeller"/>
    <property type="match status" value="4"/>
</dbReference>
<keyword evidence="7" id="KW-1185">Reference proteome</keyword>
<reference evidence="7" key="1">
    <citation type="submission" date="2020-01" db="EMBL/GenBank/DDBJ databases">
        <title>'Steroidobacter agaridevorans' sp. nov., agar-degrading bacteria isolated from rhizosphere soils.</title>
        <authorList>
            <person name="Ikenaga M."/>
            <person name="Kataoka M."/>
            <person name="Murouchi A."/>
            <person name="Katsuragi S."/>
            <person name="Sakai M."/>
        </authorList>
    </citation>
    <scope>NUCLEOTIDE SEQUENCE [LARGE SCALE GENOMIC DNA]</scope>
    <source>
        <strain evidence="7">YU21-B</strain>
    </source>
</reference>
<sequence>MNFRRMLAALVAASSLLVGACGGGGGGGGSPNPSPQSPSPPNPSPPQPAPITYTASGGVAEKGPLITGSTVTIQELDSSLSPTGKQYSYQVTSDLGAFSPTSAFTSQYLGINATGYYFDEVQGVVSSGPVTLNGYSELSIDTTVNVNILTTLAYQRIKKLIVDNQMTFAAARSQAEHEVLTAFGIPAGSYEPFGTLDLRGSSDGDRILAAISSVFVNGNQAGELSALISNFQTDLGANGRLTDLTTIAALATAGRDLNTAAVAANLNQRYAQLGVDFQPSDIAAWVDQDGDGIVGNFEYHIADAGPSSIFSIPAAVVDQIAGLSVSSTAGEFTINGTPVTTAVTVNSGDALTVSPGPGPFPDGVQTVYLTSGTTKLARVSFVSGLLAISIASSTTGDIPKGLTQQFTAMGTFSDGRQIDLTGSASWTSSAHSVATISPTGLAQTLAVGSTSIVAESGVISGSATLNVTAAVPITLALSPNPLRTGVGIGLKPTLNATYSDGTTVNVTSLATWASGAPYVATIDPHSGVIDGVSLGTTTIEATVDSLTETVPLAIVTNEWTVAGTLAGGRSGHAATLLPSGAVLATGNSNAYAGAPQTSAEIYNPLTRTWSPAANMPSRHGYHTATLLPDGRVLVAGGELDLMSFTNTVDLYDPVQNSWTAAPQMSEARACHTATVLANGKVLVAGGMNPTTLASAALYDPGTNTWSSAGTMATVRCQHSATLLPNGTVLVVGGWHASGGARVLTATAEIYDPATDTWSAAASLSDGLTAHTATLLPNGTVLVAGGDVSNGRTSAASIYDPVSNTWSPTGSTTWARSDSSATLLPNGTVLLVGELGTAGLLSAVEIYDPATGTWSARPSLHTARSRHQATLLTDGAVLITGGSGGTPLSSSELYW</sequence>
<evidence type="ECO:0000313" key="7">
    <source>
        <dbReference type="Proteomes" id="UP000445000"/>
    </source>
</evidence>
<dbReference type="PANTHER" id="PTHR24412">
    <property type="entry name" value="KELCH PROTEIN"/>
    <property type="match status" value="1"/>
</dbReference>
<evidence type="ECO:0000256" key="4">
    <source>
        <dbReference type="SAM" id="SignalP"/>
    </source>
</evidence>
<name>A0A829YFK4_9GAMM</name>
<evidence type="ECO:0000256" key="1">
    <source>
        <dbReference type="ARBA" id="ARBA00022441"/>
    </source>
</evidence>
<evidence type="ECO:0000259" key="5">
    <source>
        <dbReference type="SMART" id="SM00635"/>
    </source>
</evidence>
<organism evidence="6 7">
    <name type="scientific">Steroidobacter agaridevorans</name>
    <dbReference type="NCBI Taxonomy" id="2695856"/>
    <lineage>
        <taxon>Bacteria</taxon>
        <taxon>Pseudomonadati</taxon>
        <taxon>Pseudomonadota</taxon>
        <taxon>Gammaproteobacteria</taxon>
        <taxon>Steroidobacterales</taxon>
        <taxon>Steroidobacteraceae</taxon>
        <taxon>Steroidobacter</taxon>
    </lineage>
</organism>
<comment type="caution">
    <text evidence="6">The sequence shown here is derived from an EMBL/GenBank/DDBJ whole genome shotgun (WGS) entry which is preliminary data.</text>
</comment>
<feature type="compositionally biased region" description="Pro residues" evidence="3">
    <location>
        <begin position="32"/>
        <end position="49"/>
    </location>
</feature>
<keyword evidence="1" id="KW-0880">Kelch repeat</keyword>
<dbReference type="PANTHER" id="PTHR24412:SF489">
    <property type="entry name" value="RING FINGER DOMAIN AND KELCH REPEAT-CONTAINING PROTEIN DDB_G0271372"/>
    <property type="match status" value="1"/>
</dbReference>
<dbReference type="InterPro" id="IPR003343">
    <property type="entry name" value="Big_2"/>
</dbReference>
<keyword evidence="2" id="KW-0677">Repeat</keyword>
<feature type="domain" description="BIG2" evidence="5">
    <location>
        <begin position="471"/>
        <end position="553"/>
    </location>
</feature>
<dbReference type="Pfam" id="PF24681">
    <property type="entry name" value="Kelch_KLHDC2_KLHL20_DRC7"/>
    <property type="match status" value="1"/>
</dbReference>
<dbReference type="PROSITE" id="PS51257">
    <property type="entry name" value="PROKAR_LIPOPROTEIN"/>
    <property type="match status" value="1"/>
</dbReference>
<feature type="domain" description="BIG2" evidence="5">
    <location>
        <begin position="384"/>
        <end position="466"/>
    </location>
</feature>
<dbReference type="InterPro" id="IPR006652">
    <property type="entry name" value="Kelch_1"/>
</dbReference>
<feature type="signal peptide" evidence="4">
    <location>
        <begin position="1"/>
        <end position="20"/>
    </location>
</feature>
<dbReference type="SMART" id="SM00635">
    <property type="entry name" value="BID_2"/>
    <property type="match status" value="2"/>
</dbReference>
<dbReference type="Proteomes" id="UP000445000">
    <property type="component" value="Unassembled WGS sequence"/>
</dbReference>
<keyword evidence="4" id="KW-0732">Signal</keyword>
<evidence type="ECO:0000313" key="6">
    <source>
        <dbReference type="EMBL" id="GFE81561.1"/>
    </source>
</evidence>
<dbReference type="Pfam" id="PF02368">
    <property type="entry name" value="Big_2"/>
    <property type="match status" value="2"/>
</dbReference>
<accession>A0A829YFK4</accession>
<protein>
    <recommendedName>
        <fullName evidence="5">BIG2 domain-containing protein</fullName>
    </recommendedName>
</protein>
<dbReference type="Pfam" id="PF01344">
    <property type="entry name" value="Kelch_1"/>
    <property type="match status" value="1"/>
</dbReference>
<dbReference type="Gene3D" id="2.60.40.1080">
    <property type="match status" value="1"/>
</dbReference>
<dbReference type="SMART" id="SM00612">
    <property type="entry name" value="Kelch"/>
    <property type="match status" value="6"/>
</dbReference>
<gene>
    <name evidence="6" type="ORF">GCM10011487_35610</name>
</gene>
<dbReference type="SUPFAM" id="SSF50965">
    <property type="entry name" value="Galactose oxidase, central domain"/>
    <property type="match status" value="1"/>
</dbReference>
<feature type="chain" id="PRO_5032490335" description="BIG2 domain-containing protein" evidence="4">
    <location>
        <begin position="21"/>
        <end position="894"/>
    </location>
</feature>
<dbReference type="EMBL" id="BLJN01000003">
    <property type="protein sequence ID" value="GFE81561.1"/>
    <property type="molecule type" value="Genomic_DNA"/>
</dbReference>
<dbReference type="InterPro" id="IPR037293">
    <property type="entry name" value="Gal_Oxidase_central_sf"/>
</dbReference>
<proteinExistence type="predicted"/>
<evidence type="ECO:0000256" key="2">
    <source>
        <dbReference type="ARBA" id="ARBA00022737"/>
    </source>
</evidence>
<dbReference type="InterPro" id="IPR011043">
    <property type="entry name" value="Gal_Oxase/kelch_b-propeller"/>
</dbReference>
<evidence type="ECO:0000256" key="3">
    <source>
        <dbReference type="SAM" id="MobiDB-lite"/>
    </source>
</evidence>